<keyword evidence="1" id="KW-0813">Transport</keyword>
<accession>A0AAX4NHP6</accession>
<dbReference type="GO" id="GO:0016887">
    <property type="term" value="F:ATP hydrolysis activity"/>
    <property type="evidence" value="ECO:0007669"/>
    <property type="project" value="InterPro"/>
</dbReference>
<evidence type="ECO:0000256" key="4">
    <source>
        <dbReference type="ARBA" id="ARBA00038307"/>
    </source>
</evidence>
<organism evidence="10 11">
    <name type="scientific">Oxyplasma meridianum</name>
    <dbReference type="NCBI Taxonomy" id="3073602"/>
    <lineage>
        <taxon>Archaea</taxon>
        <taxon>Methanobacteriati</taxon>
        <taxon>Thermoplasmatota</taxon>
        <taxon>Thermoplasmata</taxon>
        <taxon>Thermoplasmatales</taxon>
        <taxon>Thermoplasmataceae</taxon>
        <taxon>Oxyplasma</taxon>
    </lineage>
</organism>
<dbReference type="SUPFAM" id="SSF52540">
    <property type="entry name" value="P-loop containing nucleoside triphosphate hydrolases"/>
    <property type="match status" value="1"/>
</dbReference>
<dbReference type="Gene3D" id="3.40.50.300">
    <property type="entry name" value="P-loop containing nucleotide triphosphate hydrolases"/>
    <property type="match status" value="1"/>
</dbReference>
<dbReference type="InterPro" id="IPR050093">
    <property type="entry name" value="ABC_SmlMolc_Importer"/>
</dbReference>
<protein>
    <recommendedName>
        <fullName evidence="7">Molybdate/tungstate import ATP-binding protein WtpC</fullName>
        <ecNumber evidence="6">7.3.2.6</ecNumber>
    </recommendedName>
</protein>
<sequence length="201" mass="22583">MIEINVSKALGRITISPSIKDEGTICIQGKNGSGKTTTLLMMCGFIIPDSGHIVINNRDVTFLQPQKRSAVFINQDSYFPSMEVEEHLIHFLKGKNSRRRDADTEEIRNIMGINFGGKVKTLSMGQKIRVAVGTALLARPQVIAIDEALSNLDDKNHVLRNMRDYAGRFGIDLIFVTQDEKDSEVSDHTYRMMHGISERLF</sequence>
<evidence type="ECO:0000256" key="1">
    <source>
        <dbReference type="ARBA" id="ARBA00022448"/>
    </source>
</evidence>
<evidence type="ECO:0000256" key="7">
    <source>
        <dbReference type="ARBA" id="ARBA00041133"/>
    </source>
</evidence>
<evidence type="ECO:0000256" key="6">
    <source>
        <dbReference type="ARBA" id="ARBA00039025"/>
    </source>
</evidence>
<evidence type="ECO:0000256" key="5">
    <source>
        <dbReference type="ARBA" id="ARBA00038781"/>
    </source>
</evidence>
<dbReference type="EC" id="7.3.2.6" evidence="6"/>
<dbReference type="SMART" id="SM00382">
    <property type="entry name" value="AAA"/>
    <property type="match status" value="1"/>
</dbReference>
<dbReference type="AlphaFoldDB" id="A0AAX4NHP6"/>
<dbReference type="Proteomes" id="UP001451606">
    <property type="component" value="Chromosome"/>
</dbReference>
<feature type="domain" description="ABC transporter" evidence="9">
    <location>
        <begin position="1"/>
        <end position="200"/>
    </location>
</feature>
<dbReference type="PANTHER" id="PTHR42781:SF4">
    <property type="entry name" value="SPERMIDINE_PUTRESCINE IMPORT ATP-BINDING PROTEIN POTA"/>
    <property type="match status" value="1"/>
</dbReference>
<proteinExistence type="inferred from homology"/>
<dbReference type="GO" id="GO:0005524">
    <property type="term" value="F:ATP binding"/>
    <property type="evidence" value="ECO:0007669"/>
    <property type="project" value="UniProtKB-KW"/>
</dbReference>
<evidence type="ECO:0000256" key="2">
    <source>
        <dbReference type="ARBA" id="ARBA00022741"/>
    </source>
</evidence>
<dbReference type="InterPro" id="IPR027417">
    <property type="entry name" value="P-loop_NTPase"/>
</dbReference>
<evidence type="ECO:0000313" key="10">
    <source>
        <dbReference type="EMBL" id="WYY00956.1"/>
    </source>
</evidence>
<name>A0AAX4NHP6_9ARCH</name>
<comment type="similarity">
    <text evidence="4">Belongs to the ABC transporter superfamily. Sulfate/tungstate importer (TC 3.A.1.6) family.</text>
</comment>
<evidence type="ECO:0000256" key="3">
    <source>
        <dbReference type="ARBA" id="ARBA00022840"/>
    </source>
</evidence>
<dbReference type="PROSITE" id="PS50893">
    <property type="entry name" value="ABC_TRANSPORTER_2"/>
    <property type="match status" value="1"/>
</dbReference>
<comment type="subunit">
    <text evidence="5">The complex is composed of two ATP-binding proteins (WtpC), two transmembrane proteins (WtpB) and a solute-binding protein (WtpA).</text>
</comment>
<reference evidence="10 11" key="1">
    <citation type="submission" date="2023-09" db="EMBL/GenBank/DDBJ databases">
        <authorList>
            <person name="Golyshina O.V."/>
            <person name="Lunev E.A."/>
            <person name="Bargiela R."/>
            <person name="Gaines M.C."/>
            <person name="Daum B."/>
            <person name="Bale N.J."/>
            <person name="Koenen M."/>
            <person name="Sinninghe Damst J.S."/>
            <person name="Yakimov M."/>
            <person name="Golyshin P.N."/>
        </authorList>
    </citation>
    <scope>NUCLEOTIDE SEQUENCE [LARGE SCALE GENOMIC DNA]</scope>
    <source>
        <strain evidence="10 11">M1</strain>
    </source>
</reference>
<dbReference type="PANTHER" id="PTHR42781">
    <property type="entry name" value="SPERMIDINE/PUTRESCINE IMPORT ATP-BINDING PROTEIN POTA"/>
    <property type="match status" value="1"/>
</dbReference>
<dbReference type="GO" id="GO:1901238">
    <property type="term" value="F:ABC-type tungstate transporter activity"/>
    <property type="evidence" value="ECO:0007669"/>
    <property type="project" value="UniProtKB-EC"/>
</dbReference>
<evidence type="ECO:0000259" key="9">
    <source>
        <dbReference type="PROSITE" id="PS50893"/>
    </source>
</evidence>
<evidence type="ECO:0000313" key="11">
    <source>
        <dbReference type="Proteomes" id="UP001451606"/>
    </source>
</evidence>
<dbReference type="RefSeq" id="WP_393971280.1">
    <property type="nucleotide sequence ID" value="NZ_CP133772.1"/>
</dbReference>
<dbReference type="EMBL" id="CP133772">
    <property type="protein sequence ID" value="WYY00956.1"/>
    <property type="molecule type" value="Genomic_DNA"/>
</dbReference>
<keyword evidence="11" id="KW-1185">Reference proteome</keyword>
<evidence type="ECO:0000256" key="8">
    <source>
        <dbReference type="ARBA" id="ARBA00047936"/>
    </source>
</evidence>
<gene>
    <name evidence="10" type="ORF">OXIME_001549</name>
</gene>
<keyword evidence="3 10" id="KW-0067">ATP-binding</keyword>
<dbReference type="InterPro" id="IPR003593">
    <property type="entry name" value="AAA+_ATPase"/>
</dbReference>
<keyword evidence="2" id="KW-0547">Nucleotide-binding</keyword>
<dbReference type="KEGG" id="omr:OXIME_001549"/>
<comment type="catalytic activity">
    <reaction evidence="8">
        <text>tungstate(in) + ATP + H2O = tungstate(out) + ADP + phosphate + H(+)</text>
        <dbReference type="Rhea" id="RHEA:35027"/>
        <dbReference type="ChEBI" id="CHEBI:15377"/>
        <dbReference type="ChEBI" id="CHEBI:15378"/>
        <dbReference type="ChEBI" id="CHEBI:30616"/>
        <dbReference type="ChEBI" id="CHEBI:43474"/>
        <dbReference type="ChEBI" id="CHEBI:46502"/>
        <dbReference type="ChEBI" id="CHEBI:456216"/>
        <dbReference type="EC" id="7.3.2.6"/>
    </reaction>
</comment>
<dbReference type="Pfam" id="PF00005">
    <property type="entry name" value="ABC_tran"/>
    <property type="match status" value="1"/>
</dbReference>
<dbReference type="GeneID" id="95968287"/>
<dbReference type="InterPro" id="IPR003439">
    <property type="entry name" value="ABC_transporter-like_ATP-bd"/>
</dbReference>